<dbReference type="GO" id="GO:0003677">
    <property type="term" value="F:DNA binding"/>
    <property type="evidence" value="ECO:0007669"/>
    <property type="project" value="UniProtKB-KW"/>
</dbReference>
<keyword evidence="2" id="KW-0238">DNA-binding</keyword>
<comment type="caution">
    <text evidence="6">The sequence shown here is derived from an EMBL/GenBank/DDBJ whole genome shotgun (WGS) entry which is preliminary data.</text>
</comment>
<protein>
    <submittedName>
        <fullName evidence="6">IclR family transcriptional regulator</fullName>
    </submittedName>
</protein>
<keyword evidence="1" id="KW-0805">Transcription regulation</keyword>
<reference evidence="6" key="1">
    <citation type="submission" date="2022-06" db="EMBL/GenBank/DDBJ databases">
        <title>Sphingomonas sp. nov. isolated from rhizosphere soil of tomato.</title>
        <authorList>
            <person name="Dong H."/>
            <person name="Gao R."/>
        </authorList>
    </citation>
    <scope>NUCLEOTIDE SEQUENCE</scope>
    <source>
        <strain evidence="6">MMSM24</strain>
    </source>
</reference>
<feature type="domain" description="HTH iclR-type" evidence="4">
    <location>
        <begin position="8"/>
        <end position="69"/>
    </location>
</feature>
<feature type="domain" description="IclR-ED" evidence="5">
    <location>
        <begin position="70"/>
        <end position="249"/>
    </location>
</feature>
<dbReference type="InterPro" id="IPR050707">
    <property type="entry name" value="HTH_MetabolicPath_Reg"/>
</dbReference>
<evidence type="ECO:0000313" key="7">
    <source>
        <dbReference type="Proteomes" id="UP001165565"/>
    </source>
</evidence>
<dbReference type="Gene3D" id="3.30.450.40">
    <property type="match status" value="1"/>
</dbReference>
<dbReference type="GO" id="GO:0045892">
    <property type="term" value="P:negative regulation of DNA-templated transcription"/>
    <property type="evidence" value="ECO:0007669"/>
    <property type="project" value="TreeGrafter"/>
</dbReference>
<keyword evidence="7" id="KW-1185">Reference proteome</keyword>
<dbReference type="InterPro" id="IPR029016">
    <property type="entry name" value="GAF-like_dom_sf"/>
</dbReference>
<dbReference type="Pfam" id="PF09339">
    <property type="entry name" value="HTH_IclR"/>
    <property type="match status" value="1"/>
</dbReference>
<evidence type="ECO:0000259" key="5">
    <source>
        <dbReference type="PROSITE" id="PS51078"/>
    </source>
</evidence>
<dbReference type="Gene3D" id="1.10.10.10">
    <property type="entry name" value="Winged helix-like DNA-binding domain superfamily/Winged helix DNA-binding domain"/>
    <property type="match status" value="1"/>
</dbReference>
<evidence type="ECO:0000256" key="3">
    <source>
        <dbReference type="ARBA" id="ARBA00023163"/>
    </source>
</evidence>
<sequence>MTAKETESGAVDRALTLLAALLADNGERPLAAVAADLALPLSTAHRLVAALVRHELLIRVGQGRYAASAGLTQLGAAPRSHALLARVARPALRRLAGATGMVVHLGVMRGDMVTYLVKEPVDFPLFTREGMELEAYCSGIGKLLLAHLPDEALDQYLANGPFVALTRATIIVPEAIRAHLAQVRVQDFATDAEEVVEGLGCIAVPIRDAGGAVIAALSASASPPRPVSAPVLRRLRRCAAVVERALKGG</sequence>
<dbReference type="InterPro" id="IPR036390">
    <property type="entry name" value="WH_DNA-bd_sf"/>
</dbReference>
<dbReference type="PROSITE" id="PS51077">
    <property type="entry name" value="HTH_ICLR"/>
    <property type="match status" value="1"/>
</dbReference>
<dbReference type="GO" id="GO:0003700">
    <property type="term" value="F:DNA-binding transcription factor activity"/>
    <property type="evidence" value="ECO:0007669"/>
    <property type="project" value="TreeGrafter"/>
</dbReference>
<dbReference type="EMBL" id="JANFAV010000002">
    <property type="protein sequence ID" value="MCW6534225.1"/>
    <property type="molecule type" value="Genomic_DNA"/>
</dbReference>
<accession>A0AA41Z560</accession>
<dbReference type="PANTHER" id="PTHR30136">
    <property type="entry name" value="HELIX-TURN-HELIX TRANSCRIPTIONAL REGULATOR, ICLR FAMILY"/>
    <property type="match status" value="1"/>
</dbReference>
<evidence type="ECO:0000256" key="1">
    <source>
        <dbReference type="ARBA" id="ARBA00023015"/>
    </source>
</evidence>
<organism evidence="6 7">
    <name type="scientific">Sphingomonas lycopersici</name>
    <dbReference type="NCBI Taxonomy" id="2951807"/>
    <lineage>
        <taxon>Bacteria</taxon>
        <taxon>Pseudomonadati</taxon>
        <taxon>Pseudomonadota</taxon>
        <taxon>Alphaproteobacteria</taxon>
        <taxon>Sphingomonadales</taxon>
        <taxon>Sphingomonadaceae</taxon>
        <taxon>Sphingomonas</taxon>
    </lineage>
</organism>
<dbReference type="InterPro" id="IPR005471">
    <property type="entry name" value="Tscrpt_reg_IclR_N"/>
</dbReference>
<dbReference type="PROSITE" id="PS51078">
    <property type="entry name" value="ICLR_ED"/>
    <property type="match status" value="1"/>
</dbReference>
<dbReference type="SMART" id="SM00346">
    <property type="entry name" value="HTH_ICLR"/>
    <property type="match status" value="1"/>
</dbReference>
<dbReference type="InterPro" id="IPR036388">
    <property type="entry name" value="WH-like_DNA-bd_sf"/>
</dbReference>
<keyword evidence="3" id="KW-0804">Transcription</keyword>
<dbReference type="Proteomes" id="UP001165565">
    <property type="component" value="Unassembled WGS sequence"/>
</dbReference>
<evidence type="ECO:0000259" key="4">
    <source>
        <dbReference type="PROSITE" id="PS51077"/>
    </source>
</evidence>
<evidence type="ECO:0000256" key="2">
    <source>
        <dbReference type="ARBA" id="ARBA00023125"/>
    </source>
</evidence>
<gene>
    <name evidence="6" type="ORF">NEE01_05435</name>
</gene>
<dbReference type="SUPFAM" id="SSF55781">
    <property type="entry name" value="GAF domain-like"/>
    <property type="match status" value="1"/>
</dbReference>
<dbReference type="Pfam" id="PF01614">
    <property type="entry name" value="IclR_C"/>
    <property type="match status" value="1"/>
</dbReference>
<dbReference type="AlphaFoldDB" id="A0AA41Z560"/>
<evidence type="ECO:0000313" key="6">
    <source>
        <dbReference type="EMBL" id="MCW6534225.1"/>
    </source>
</evidence>
<proteinExistence type="predicted"/>
<dbReference type="SUPFAM" id="SSF46785">
    <property type="entry name" value="Winged helix' DNA-binding domain"/>
    <property type="match status" value="1"/>
</dbReference>
<dbReference type="PANTHER" id="PTHR30136:SF24">
    <property type="entry name" value="HTH-TYPE TRANSCRIPTIONAL REPRESSOR ALLR"/>
    <property type="match status" value="1"/>
</dbReference>
<dbReference type="RefSeq" id="WP_265268162.1">
    <property type="nucleotide sequence ID" value="NZ_JANFAV010000002.1"/>
</dbReference>
<dbReference type="InterPro" id="IPR014757">
    <property type="entry name" value="Tscrpt_reg_IclR_C"/>
</dbReference>
<name>A0AA41Z560_9SPHN</name>